<sequence>MKKTFIIAASFLYISFYAQKQDTLQVKNIDAVTISGKKKMLLERKADRLIFNVEASIASQGMDGAETLANVPMLKVDDNLGNISITGKSSINVMINGRMLNLSGTALINYLKTIRSENIAKIEVITTPPAKYEAQGNSGLINIVLKKNPNLGWSGSVNTGLNQRTYFSGNVNGMLNYQNEKLSLSLKTGYLDGAKRSVENYMILGTSQNYSRSVRKDMWNELTPNLNISYKLNKNSEIGMEYIYAHEKSGMDIINETQNISSDSVENLLTNTFHREKNPTHTLSVYYDLKLDSLGKKLSFAGNFFKNNSDTNVKFSTLRQSDNSIQDVKTTSIVAPQVFSLQSDLELPFLELSKRG</sequence>
<dbReference type="EMBL" id="JBHTCR010000005">
    <property type="protein sequence ID" value="MFC7347496.1"/>
    <property type="molecule type" value="Genomic_DNA"/>
</dbReference>
<dbReference type="PANTHER" id="PTHR30069">
    <property type="entry name" value="TONB-DEPENDENT OUTER MEMBRANE RECEPTOR"/>
    <property type="match status" value="1"/>
</dbReference>
<protein>
    <submittedName>
        <fullName evidence="2">TonB-dependent receptor plug domain-containing protein</fullName>
    </submittedName>
</protein>
<accession>A0ABW2M3I6</accession>
<keyword evidence="3" id="KW-1185">Reference proteome</keyword>
<proteinExistence type="predicted"/>
<evidence type="ECO:0000313" key="3">
    <source>
        <dbReference type="Proteomes" id="UP001596550"/>
    </source>
</evidence>
<dbReference type="InterPro" id="IPR037066">
    <property type="entry name" value="Plug_dom_sf"/>
</dbReference>
<dbReference type="RefSeq" id="WP_378179165.1">
    <property type="nucleotide sequence ID" value="NZ_JBHTCR010000005.1"/>
</dbReference>
<dbReference type="PANTHER" id="PTHR30069:SF29">
    <property type="entry name" value="HEMOGLOBIN AND HEMOGLOBIN-HAPTOGLOBIN-BINDING PROTEIN 1-RELATED"/>
    <property type="match status" value="1"/>
</dbReference>
<reference evidence="3" key="1">
    <citation type="journal article" date="2019" name="Int. J. Syst. Evol. Microbiol.">
        <title>The Global Catalogue of Microorganisms (GCM) 10K type strain sequencing project: providing services to taxonomists for standard genome sequencing and annotation.</title>
        <authorList>
            <consortium name="The Broad Institute Genomics Platform"/>
            <consortium name="The Broad Institute Genome Sequencing Center for Infectious Disease"/>
            <person name="Wu L."/>
            <person name="Ma J."/>
        </authorList>
    </citation>
    <scope>NUCLEOTIDE SEQUENCE [LARGE SCALE GENOMIC DNA]</scope>
    <source>
        <strain evidence="3">CCUG 54781</strain>
    </source>
</reference>
<dbReference type="Gene3D" id="2.170.130.10">
    <property type="entry name" value="TonB-dependent receptor, plug domain"/>
    <property type="match status" value="1"/>
</dbReference>
<evidence type="ECO:0000313" key="2">
    <source>
        <dbReference type="EMBL" id="MFC7347496.1"/>
    </source>
</evidence>
<gene>
    <name evidence="2" type="ORF">ACFQO9_12275</name>
</gene>
<name>A0ABW2M3I6_9FLAO</name>
<keyword evidence="2" id="KW-0675">Receptor</keyword>
<dbReference type="InterPro" id="IPR039426">
    <property type="entry name" value="TonB-dep_rcpt-like"/>
</dbReference>
<organism evidence="2 3">
    <name type="scientific">Chryseobacterium zhengzhouense</name>
    <dbReference type="NCBI Taxonomy" id="1636086"/>
    <lineage>
        <taxon>Bacteria</taxon>
        <taxon>Pseudomonadati</taxon>
        <taxon>Bacteroidota</taxon>
        <taxon>Flavobacteriia</taxon>
        <taxon>Flavobacteriales</taxon>
        <taxon>Weeksellaceae</taxon>
        <taxon>Chryseobacterium group</taxon>
        <taxon>Chryseobacterium</taxon>
    </lineage>
</organism>
<evidence type="ECO:0000256" key="1">
    <source>
        <dbReference type="ARBA" id="ARBA00022729"/>
    </source>
</evidence>
<dbReference type="SUPFAM" id="SSF56935">
    <property type="entry name" value="Porins"/>
    <property type="match status" value="1"/>
</dbReference>
<dbReference type="Proteomes" id="UP001596550">
    <property type="component" value="Unassembled WGS sequence"/>
</dbReference>
<comment type="caution">
    <text evidence="2">The sequence shown here is derived from an EMBL/GenBank/DDBJ whole genome shotgun (WGS) entry which is preliminary data.</text>
</comment>
<keyword evidence="1" id="KW-0732">Signal</keyword>